<dbReference type="Proteomes" id="UP000003026">
    <property type="component" value="Unassembled WGS sequence"/>
</dbReference>
<comment type="caution">
    <text evidence="1">The sequence shown here is derived from an EMBL/GenBank/DDBJ whole genome shotgun (WGS) entry which is preliminary data.</text>
</comment>
<name>I9ZBL3_HELPX</name>
<dbReference type="PATRIC" id="fig|992028.3.peg.1417"/>
<dbReference type="EMBL" id="AKNW01000014">
    <property type="protein sequence ID" value="EJB33593.1"/>
    <property type="molecule type" value="Genomic_DNA"/>
</dbReference>
<accession>I9ZBL3</accession>
<evidence type="ECO:0000313" key="1">
    <source>
        <dbReference type="EMBL" id="EJB33593.1"/>
    </source>
</evidence>
<organism evidence="1 2">
    <name type="scientific">Helicobacter pylori NQ4044</name>
    <dbReference type="NCBI Taxonomy" id="992028"/>
    <lineage>
        <taxon>Bacteria</taxon>
        <taxon>Pseudomonadati</taxon>
        <taxon>Campylobacterota</taxon>
        <taxon>Epsilonproteobacteria</taxon>
        <taxon>Campylobacterales</taxon>
        <taxon>Helicobacteraceae</taxon>
        <taxon>Helicobacter</taxon>
    </lineage>
</organism>
<proteinExistence type="predicted"/>
<dbReference type="AlphaFoldDB" id="I9ZBL3"/>
<sequence length="41" mass="4935">MAPPKAAHKKTRFMHHPLKINREHYNEVFLTFLNPQTQSQF</sequence>
<evidence type="ECO:0000313" key="2">
    <source>
        <dbReference type="Proteomes" id="UP000003026"/>
    </source>
</evidence>
<reference evidence="1 2" key="1">
    <citation type="submission" date="2012-04" db="EMBL/GenBank/DDBJ databases">
        <title>Genome sequence of Helicobacter pylori NQ4044.</title>
        <authorList>
            <person name="Blanchard T.G."/>
            <person name="Czinn S.J."/>
            <person name="McCracken C."/>
            <person name="Abolude K."/>
            <person name="Maroo A."/>
            <person name="Santana-Cruz I."/>
            <person name="Tallon L.J."/>
            <person name="Ficke F.W.F."/>
        </authorList>
    </citation>
    <scope>NUCLEOTIDE SEQUENCE [LARGE SCALE GENOMIC DNA]</scope>
    <source>
        <strain evidence="1 2">NQ4044</strain>
    </source>
</reference>
<gene>
    <name evidence="1" type="ORF">HPNQ4044_1467</name>
</gene>
<protein>
    <submittedName>
        <fullName evidence="1">Uncharacterized protein</fullName>
    </submittedName>
</protein>